<dbReference type="InterPro" id="IPR000620">
    <property type="entry name" value="EamA_dom"/>
</dbReference>
<evidence type="ECO:0000256" key="1">
    <source>
        <dbReference type="SAM" id="Phobius"/>
    </source>
</evidence>
<sequence>MTILNIKEQLPVIVLFVASVLWGLTWLPLKAINATGIDGIALIFFAYAILAVVLSPLLIKQFSIWKEHKKMMFLIALLGGGANLAFTYALINGEVIRVMVLFYLLPVWGVAGGRIFLKEKIDSWRYLGVTLAIAGAFIILGGFEIFNTPPSWIDLVALVSGLFFSMNNLLFRAAQSIPVSSKLGIMFLGCFTLAGTLLLSGVEELPTHVISNGWIMLIMYTLFWLLLANIGSQWSVTHMEAGRSSIIMIFELIAAVASATIIAHESMSTFEYIGGSLIMAAASIEAFRTKDDDIPTIKIEL</sequence>
<reference evidence="3" key="1">
    <citation type="submission" date="2019-11" db="EMBL/GenBank/DDBJ databases">
        <authorList>
            <person name="Kojima H."/>
        </authorList>
    </citation>
    <scope>NUCLEOTIDE SEQUENCE</scope>
    <source>
        <strain evidence="3">H1576</strain>
    </source>
</reference>
<evidence type="ECO:0000259" key="2">
    <source>
        <dbReference type="Pfam" id="PF00892"/>
    </source>
</evidence>
<dbReference type="KEGG" id="saqt:GJV85_00485"/>
<accession>A0A975GBH0</accession>
<keyword evidence="4" id="KW-1185">Reference proteome</keyword>
<feature type="transmembrane region" description="Helical" evidence="1">
    <location>
        <begin position="12"/>
        <end position="29"/>
    </location>
</feature>
<feature type="transmembrane region" description="Helical" evidence="1">
    <location>
        <begin position="214"/>
        <end position="232"/>
    </location>
</feature>
<dbReference type="SUPFAM" id="SSF103481">
    <property type="entry name" value="Multidrug resistance efflux transporter EmrE"/>
    <property type="match status" value="2"/>
</dbReference>
<gene>
    <name evidence="3" type="ORF">GJV85_00485</name>
</gene>
<feature type="transmembrane region" description="Helical" evidence="1">
    <location>
        <begin position="244"/>
        <end position="263"/>
    </location>
</feature>
<feature type="transmembrane region" description="Helical" evidence="1">
    <location>
        <begin position="97"/>
        <end position="117"/>
    </location>
</feature>
<feature type="transmembrane region" description="Helical" evidence="1">
    <location>
        <begin position="124"/>
        <end position="146"/>
    </location>
</feature>
<dbReference type="PANTHER" id="PTHR22911">
    <property type="entry name" value="ACYL-MALONYL CONDENSING ENZYME-RELATED"/>
    <property type="match status" value="1"/>
</dbReference>
<dbReference type="EMBL" id="CP046072">
    <property type="protein sequence ID" value="QSZ40656.1"/>
    <property type="molecule type" value="Genomic_DNA"/>
</dbReference>
<keyword evidence="1" id="KW-0812">Transmembrane</keyword>
<reference evidence="3" key="2">
    <citation type="submission" date="2021-04" db="EMBL/GenBank/DDBJ databases">
        <title>Isolation and characterization of a novel species of the genus Sulfurimonas.</title>
        <authorList>
            <person name="Fukui M."/>
        </authorList>
    </citation>
    <scope>NUCLEOTIDE SEQUENCE</scope>
    <source>
        <strain evidence="3">H1576</strain>
    </source>
</reference>
<feature type="transmembrane region" description="Helical" evidence="1">
    <location>
        <begin position="152"/>
        <end position="171"/>
    </location>
</feature>
<feature type="domain" description="EamA" evidence="2">
    <location>
        <begin position="12"/>
        <end position="140"/>
    </location>
</feature>
<dbReference type="Proteomes" id="UP000671852">
    <property type="component" value="Chromosome"/>
</dbReference>
<evidence type="ECO:0000313" key="3">
    <source>
        <dbReference type="EMBL" id="QSZ40656.1"/>
    </source>
</evidence>
<dbReference type="InterPro" id="IPR037185">
    <property type="entry name" value="EmrE-like"/>
</dbReference>
<protein>
    <submittedName>
        <fullName evidence="3">EamA family transporter</fullName>
    </submittedName>
</protein>
<feature type="transmembrane region" description="Helical" evidence="1">
    <location>
        <begin position="71"/>
        <end position="91"/>
    </location>
</feature>
<dbReference type="RefSeq" id="WP_207561934.1">
    <property type="nucleotide sequence ID" value="NZ_CP046072.1"/>
</dbReference>
<evidence type="ECO:0000313" key="4">
    <source>
        <dbReference type="Proteomes" id="UP000671852"/>
    </source>
</evidence>
<dbReference type="GO" id="GO:0016020">
    <property type="term" value="C:membrane"/>
    <property type="evidence" value="ECO:0007669"/>
    <property type="project" value="InterPro"/>
</dbReference>
<keyword evidence="1" id="KW-0472">Membrane</keyword>
<dbReference type="AlphaFoldDB" id="A0A975GBH0"/>
<keyword evidence="1" id="KW-1133">Transmembrane helix</keyword>
<feature type="transmembrane region" description="Helical" evidence="1">
    <location>
        <begin position="41"/>
        <end position="59"/>
    </location>
</feature>
<organism evidence="3 4">
    <name type="scientific">Sulfurimonas aquatica</name>
    <dbReference type="NCBI Taxonomy" id="2672570"/>
    <lineage>
        <taxon>Bacteria</taxon>
        <taxon>Pseudomonadati</taxon>
        <taxon>Campylobacterota</taxon>
        <taxon>Epsilonproteobacteria</taxon>
        <taxon>Campylobacterales</taxon>
        <taxon>Sulfurimonadaceae</taxon>
        <taxon>Sulfurimonas</taxon>
    </lineage>
</organism>
<feature type="transmembrane region" description="Helical" evidence="1">
    <location>
        <begin position="183"/>
        <end position="202"/>
    </location>
</feature>
<proteinExistence type="predicted"/>
<name>A0A975GBH0_9BACT</name>
<dbReference type="Pfam" id="PF00892">
    <property type="entry name" value="EamA"/>
    <property type="match status" value="1"/>
</dbReference>